<evidence type="ECO:0008006" key="5">
    <source>
        <dbReference type="Google" id="ProtNLM"/>
    </source>
</evidence>
<proteinExistence type="predicted"/>
<gene>
    <name evidence="3" type="ORF">HG537_0A01260</name>
</gene>
<keyword evidence="2" id="KW-0812">Transmembrane</keyword>
<feature type="compositionally biased region" description="Polar residues" evidence="1">
    <location>
        <begin position="621"/>
        <end position="630"/>
    </location>
</feature>
<organism evidence="3 4">
    <name type="scientific">Torulaspora globosa</name>
    <dbReference type="NCBI Taxonomy" id="48254"/>
    <lineage>
        <taxon>Eukaryota</taxon>
        <taxon>Fungi</taxon>
        <taxon>Dikarya</taxon>
        <taxon>Ascomycota</taxon>
        <taxon>Saccharomycotina</taxon>
        <taxon>Saccharomycetes</taxon>
        <taxon>Saccharomycetales</taxon>
        <taxon>Saccharomycetaceae</taxon>
        <taxon>Torulaspora</taxon>
    </lineage>
</organism>
<dbReference type="OrthoDB" id="4035953at2759"/>
<feature type="region of interest" description="Disordered" evidence="1">
    <location>
        <begin position="23"/>
        <end position="43"/>
    </location>
</feature>
<accession>A0A7H9HKM6</accession>
<dbReference type="EMBL" id="CP059267">
    <property type="protein sequence ID" value="QLQ77879.1"/>
    <property type="molecule type" value="Genomic_DNA"/>
</dbReference>
<dbReference type="AlphaFoldDB" id="A0A7H9HKM6"/>
<reference evidence="3 4" key="1">
    <citation type="submission" date="2020-06" db="EMBL/GenBank/DDBJ databases">
        <title>The yeast mating-type switching endonuclease HO is a domesticated member of an unorthodox homing genetic element family.</title>
        <authorList>
            <person name="Coughlan A.Y."/>
            <person name="Lombardi L."/>
            <person name="Braun-Galleani S."/>
            <person name="Martos A.R."/>
            <person name="Galeote V."/>
            <person name="Bigey F."/>
            <person name="Dequin S."/>
            <person name="Byrne K.P."/>
            <person name="Wolfe K.H."/>
        </authorList>
    </citation>
    <scope>NUCLEOTIDE SEQUENCE [LARGE SCALE GENOMIC DNA]</scope>
    <source>
        <strain evidence="3 4">CBS2947</strain>
    </source>
</reference>
<feature type="region of interest" description="Disordered" evidence="1">
    <location>
        <begin position="345"/>
        <end position="365"/>
    </location>
</feature>
<evidence type="ECO:0000313" key="4">
    <source>
        <dbReference type="Proteomes" id="UP000510647"/>
    </source>
</evidence>
<feature type="region of interest" description="Disordered" evidence="1">
    <location>
        <begin position="604"/>
        <end position="630"/>
    </location>
</feature>
<feature type="region of interest" description="Disordered" evidence="1">
    <location>
        <begin position="251"/>
        <end position="270"/>
    </location>
</feature>
<evidence type="ECO:0000256" key="2">
    <source>
        <dbReference type="SAM" id="Phobius"/>
    </source>
</evidence>
<protein>
    <recommendedName>
        <fullName evidence="5">Suppressor of lethality of kex2 gas1 double null mutant</fullName>
    </recommendedName>
</protein>
<dbReference type="Proteomes" id="UP000510647">
    <property type="component" value="Chromosome 1"/>
</dbReference>
<feature type="region of interest" description="Disordered" evidence="1">
    <location>
        <begin position="213"/>
        <end position="246"/>
    </location>
</feature>
<feature type="compositionally biased region" description="Polar residues" evidence="1">
    <location>
        <begin position="354"/>
        <end position="365"/>
    </location>
</feature>
<feature type="compositionally biased region" description="Polar residues" evidence="1">
    <location>
        <begin position="213"/>
        <end position="238"/>
    </location>
</feature>
<sequence>MLEVSTMSISVVSGYSVVKRATQSSGSSTTSGKEAKCTGSKSSCVKPSNINGVTVGVAVAIPVGCVLILLVVILWVVYRRNKKEAQEDNDPDFEGDTEYLPAVKGINGYSLSTSSHSDSQTPKEWGGDEMSYLGANPVRQTRNLDPFFLPEGNDDSLRDFARQLQNDEFGPYRIASNSNSRMGSQLSLPLEKNPVKFSADAGSSTTAYTSANANHMSDATPTGDLTSSSESPLNQSPVKSAAGDVTRKYAEDHSGLEAEHSKFDSTLDNQNSHTRLAKTSQDKFNFEARVMLDDSINSTRAGEVRDDDHVILSAKEEEDIRRMKSVYKVYLDRDGTVKQRPIELDDDEEEQEAMAQSSNISETNVGTHLRAASDSHRVASSIYSAPPPQSYPPQEIQLNAENYYIDPSPTTQQYSYQPQNVAPYGYAQPYEQQQYPMHFPQQHQYAHPQTLETIGELPTPTNLPFSASSHSLTSFKQKSKQPQIAQLQAARVNGTAVNPMDHPEMFYAHGNDSYASYQTANGSVASQPAAPYQLRQSVVMTNPAELTPAPRFIPAGSIRTASAANTRNNTITSRMNPYYQQQQAYNSRVSGLLNEADVTQPPSVGQILPHSGSNDDLRRQIGTSHNYNVV</sequence>
<evidence type="ECO:0000313" key="3">
    <source>
        <dbReference type="EMBL" id="QLQ77879.1"/>
    </source>
</evidence>
<dbReference type="Pfam" id="PF08693">
    <property type="entry name" value="SKG6"/>
    <property type="match status" value="1"/>
</dbReference>
<keyword evidence="2" id="KW-1133">Transmembrane helix</keyword>
<dbReference type="InterPro" id="IPR014805">
    <property type="entry name" value="SKG6/TOS2-like"/>
</dbReference>
<feature type="compositionally biased region" description="Basic and acidic residues" evidence="1">
    <location>
        <begin position="251"/>
        <end position="265"/>
    </location>
</feature>
<feature type="transmembrane region" description="Helical" evidence="2">
    <location>
        <begin position="55"/>
        <end position="78"/>
    </location>
</feature>
<keyword evidence="2" id="KW-0472">Membrane</keyword>
<evidence type="ECO:0000256" key="1">
    <source>
        <dbReference type="SAM" id="MobiDB-lite"/>
    </source>
</evidence>
<name>A0A7H9HKM6_9SACH</name>
<keyword evidence="4" id="KW-1185">Reference proteome</keyword>